<evidence type="ECO:0000256" key="2">
    <source>
        <dbReference type="SAM" id="Phobius"/>
    </source>
</evidence>
<dbReference type="PANTHER" id="PTHR10566:SF113">
    <property type="entry name" value="PROTEIN ACTIVITY OF BC1 COMPLEX KINASE 7, CHLOROPLASTIC"/>
    <property type="match status" value="1"/>
</dbReference>
<dbReference type="CDD" id="cd05121">
    <property type="entry name" value="ABC1_ADCK3-like"/>
    <property type="match status" value="1"/>
</dbReference>
<name>A0A3B0UYH0_9ZZZZ</name>
<proteinExistence type="inferred from homology"/>
<comment type="similarity">
    <text evidence="1">Belongs to the protein kinase superfamily. ADCK protein kinase family.</text>
</comment>
<dbReference type="InterPro" id="IPR011009">
    <property type="entry name" value="Kinase-like_dom_sf"/>
</dbReference>
<keyword evidence="2" id="KW-0472">Membrane</keyword>
<feature type="domain" description="ABC1 atypical kinase-like" evidence="3">
    <location>
        <begin position="104"/>
        <end position="349"/>
    </location>
</feature>
<accession>A0A3B0UYH0</accession>
<dbReference type="Pfam" id="PF03109">
    <property type="entry name" value="ABC1"/>
    <property type="match status" value="1"/>
</dbReference>
<gene>
    <name evidence="4" type="ORF">MNBD_DELTA04-884</name>
</gene>
<organism evidence="4">
    <name type="scientific">hydrothermal vent metagenome</name>
    <dbReference type="NCBI Taxonomy" id="652676"/>
    <lineage>
        <taxon>unclassified sequences</taxon>
        <taxon>metagenomes</taxon>
        <taxon>ecological metagenomes</taxon>
    </lineage>
</organism>
<sequence>MFSIRKLGAIGRTYRHLNRYRRILRVLFKYGFADLVEGLHVDQYLETGLRMINRRPREHIEKKSRPERLRMAMEELGPTFIKLGQLLSTRPDFVAPAYLSELAKLQDDVPPFPAEAVDEIFFAETGKTPGDLFQSFEERPLAAASIGQVHRAILFDGSEVVVKVQRPDIEEIIAVDLEILAHIASLMEQYLEEVQGHRPTVIVEEFARSLAREIDYTVESFNVQRFARQFEGNPAIYVPAIYRDLCTERILVMEYVNGVKVSHLETLRQQGADLRLLAERGANLIMEQIFVHGFFHADPHPGNITILPDNVVCFLDFGMMGRLGRKDCEDFSDLVFYIVDRNERKVTESVLKLTIQYDEVDRAALGRDLGELLDRYVYLPLKQLEAGKILQDLLHLVSHHKLYFKPDLYLMMKALATVEGVGLMLDPDLELLRLAEPFMKKVKSNRMRPGRLAEEAGITGSEYIKLIRGLPEELGSIMSQLRGGRLKVEIEHSGLDLLRSALDQVSNRIAFAIVLASLIIGSSLIVLSGIPPKWNGIPVIGLFGFLFAGIMGFWLLISIIRHGRM</sequence>
<protein>
    <submittedName>
        <fullName evidence="4">ABC1 family protein</fullName>
    </submittedName>
</protein>
<dbReference type="InterPro" id="IPR050154">
    <property type="entry name" value="UbiB_kinase"/>
</dbReference>
<reference evidence="4" key="1">
    <citation type="submission" date="2018-06" db="EMBL/GenBank/DDBJ databases">
        <authorList>
            <person name="Zhirakovskaya E."/>
        </authorList>
    </citation>
    <scope>NUCLEOTIDE SEQUENCE</scope>
</reference>
<dbReference type="SUPFAM" id="SSF56112">
    <property type="entry name" value="Protein kinase-like (PK-like)"/>
    <property type="match status" value="1"/>
</dbReference>
<keyword evidence="2" id="KW-0812">Transmembrane</keyword>
<feature type="transmembrane region" description="Helical" evidence="2">
    <location>
        <begin position="536"/>
        <end position="557"/>
    </location>
</feature>
<dbReference type="AlphaFoldDB" id="A0A3B0UYH0"/>
<evidence type="ECO:0000256" key="1">
    <source>
        <dbReference type="ARBA" id="ARBA00009670"/>
    </source>
</evidence>
<dbReference type="InterPro" id="IPR004147">
    <property type="entry name" value="ABC1_dom"/>
</dbReference>
<dbReference type="PANTHER" id="PTHR10566">
    <property type="entry name" value="CHAPERONE-ACTIVITY OF BC1 COMPLEX CABC1 -RELATED"/>
    <property type="match status" value="1"/>
</dbReference>
<evidence type="ECO:0000259" key="3">
    <source>
        <dbReference type="Pfam" id="PF03109"/>
    </source>
</evidence>
<keyword evidence="2" id="KW-1133">Transmembrane helix</keyword>
<feature type="transmembrane region" description="Helical" evidence="2">
    <location>
        <begin position="509"/>
        <end position="530"/>
    </location>
</feature>
<dbReference type="EMBL" id="UOEY01000022">
    <property type="protein sequence ID" value="VAW36208.1"/>
    <property type="molecule type" value="Genomic_DNA"/>
</dbReference>
<evidence type="ECO:0000313" key="4">
    <source>
        <dbReference type="EMBL" id="VAW36208.1"/>
    </source>
</evidence>